<name>A0A8J5X5F6_DIALT</name>
<dbReference type="GO" id="GO:0046872">
    <property type="term" value="F:metal ion binding"/>
    <property type="evidence" value="ECO:0007669"/>
    <property type="project" value="UniProtKB-KW"/>
</dbReference>
<dbReference type="Pfam" id="PF01699">
    <property type="entry name" value="Na_Ca_ex"/>
    <property type="match status" value="2"/>
</dbReference>
<dbReference type="GO" id="GO:0005432">
    <property type="term" value="F:calcium:sodium antiporter activity"/>
    <property type="evidence" value="ECO:0007669"/>
    <property type="project" value="InterPro"/>
</dbReference>
<dbReference type="Pfam" id="PF03160">
    <property type="entry name" value="Calx-beta"/>
    <property type="match status" value="1"/>
</dbReference>
<dbReference type="Proteomes" id="UP000751190">
    <property type="component" value="Unassembled WGS sequence"/>
</dbReference>
<evidence type="ECO:0000256" key="8">
    <source>
        <dbReference type="ARBA" id="ARBA00022737"/>
    </source>
</evidence>
<keyword evidence="5 19" id="KW-0812">Transmembrane</keyword>
<feature type="compositionally biased region" description="Polar residues" evidence="18">
    <location>
        <begin position="273"/>
        <end position="282"/>
    </location>
</feature>
<evidence type="ECO:0000256" key="13">
    <source>
        <dbReference type="ARBA" id="ARBA00023065"/>
    </source>
</evidence>
<feature type="transmembrane region" description="Helical" evidence="19">
    <location>
        <begin position="858"/>
        <end position="885"/>
    </location>
</feature>
<evidence type="ECO:0000256" key="11">
    <source>
        <dbReference type="ARBA" id="ARBA00022989"/>
    </source>
</evidence>
<keyword evidence="4" id="KW-1003">Cell membrane</keyword>
<keyword evidence="14 19" id="KW-0472">Membrane</keyword>
<evidence type="ECO:0000256" key="6">
    <source>
        <dbReference type="ARBA" id="ARBA00022723"/>
    </source>
</evidence>
<comment type="similarity">
    <text evidence="2">Belongs to the Ca(2+):cation antiporter (CaCA) (TC 2.A.19) family. SLC8 subfamily.</text>
</comment>
<evidence type="ECO:0000256" key="7">
    <source>
        <dbReference type="ARBA" id="ARBA00022729"/>
    </source>
</evidence>
<dbReference type="InterPro" id="IPR044880">
    <property type="entry name" value="NCX_ion-bd_dom_sf"/>
</dbReference>
<keyword evidence="11 19" id="KW-1133">Transmembrane helix</keyword>
<evidence type="ECO:0000256" key="3">
    <source>
        <dbReference type="ARBA" id="ARBA00022448"/>
    </source>
</evidence>
<gene>
    <name evidence="21" type="ORF">KFE25_014391</name>
</gene>
<dbReference type="InterPro" id="IPR051171">
    <property type="entry name" value="CaCA"/>
</dbReference>
<keyword evidence="22" id="KW-1185">Reference proteome</keyword>
<feature type="domain" description="Calx-beta" evidence="20">
    <location>
        <begin position="551"/>
        <end position="655"/>
    </location>
</feature>
<dbReference type="GO" id="GO:0005886">
    <property type="term" value="C:plasma membrane"/>
    <property type="evidence" value="ECO:0007669"/>
    <property type="project" value="UniProtKB-SubCell"/>
</dbReference>
<dbReference type="SUPFAM" id="SSF141072">
    <property type="entry name" value="CalX-like"/>
    <property type="match status" value="1"/>
</dbReference>
<keyword evidence="8" id="KW-0677">Repeat</keyword>
<dbReference type="EMBL" id="JAGTXO010000037">
    <property type="protein sequence ID" value="KAG8459828.1"/>
    <property type="molecule type" value="Genomic_DNA"/>
</dbReference>
<dbReference type="Gene3D" id="2.60.40.2030">
    <property type="match status" value="1"/>
</dbReference>
<dbReference type="PANTHER" id="PTHR11878">
    <property type="entry name" value="SODIUM/CALCIUM EXCHANGER"/>
    <property type="match status" value="1"/>
</dbReference>
<feature type="transmembrane region" description="Helical" evidence="19">
    <location>
        <begin position="897"/>
        <end position="917"/>
    </location>
</feature>
<feature type="region of interest" description="Disordered" evidence="18">
    <location>
        <begin position="388"/>
        <end position="411"/>
    </location>
</feature>
<dbReference type="OrthoDB" id="418484at2759"/>
<comment type="subcellular location">
    <subcellularLocation>
        <location evidence="1">Cell membrane</location>
        <topology evidence="1">Multi-pass membrane protein</topology>
    </subcellularLocation>
</comment>
<keyword evidence="7" id="KW-0732">Signal</keyword>
<keyword evidence="3" id="KW-0813">Transport</keyword>
<dbReference type="PRINTS" id="PR01259">
    <property type="entry name" value="NACAEXCHNGR"/>
</dbReference>
<evidence type="ECO:0000256" key="5">
    <source>
        <dbReference type="ARBA" id="ARBA00022692"/>
    </source>
</evidence>
<keyword evidence="9" id="KW-0106">Calcium</keyword>
<dbReference type="InterPro" id="IPR004837">
    <property type="entry name" value="NaCa_Exmemb"/>
</dbReference>
<organism evidence="21 22">
    <name type="scientific">Diacronema lutheri</name>
    <name type="common">Unicellular marine alga</name>
    <name type="synonym">Monochrysis lutheri</name>
    <dbReference type="NCBI Taxonomy" id="2081491"/>
    <lineage>
        <taxon>Eukaryota</taxon>
        <taxon>Haptista</taxon>
        <taxon>Haptophyta</taxon>
        <taxon>Pavlovophyceae</taxon>
        <taxon>Pavlovales</taxon>
        <taxon>Pavlovaceae</taxon>
        <taxon>Diacronema</taxon>
    </lineage>
</organism>
<dbReference type="AlphaFoldDB" id="A0A8J5X5F6"/>
<feature type="transmembrane region" description="Helical" evidence="19">
    <location>
        <begin position="171"/>
        <end position="190"/>
    </location>
</feature>
<feature type="transmembrane region" description="Helical" evidence="19">
    <location>
        <begin position="774"/>
        <end position="795"/>
    </location>
</feature>
<feature type="region of interest" description="Disordered" evidence="18">
    <location>
        <begin position="270"/>
        <end position="376"/>
    </location>
</feature>
<keyword evidence="15" id="KW-0325">Glycoprotein</keyword>
<dbReference type="GO" id="GO:0005516">
    <property type="term" value="F:calmodulin binding"/>
    <property type="evidence" value="ECO:0007669"/>
    <property type="project" value="UniProtKB-KW"/>
</dbReference>
<accession>A0A8J5X5F6</accession>
<feature type="transmembrane region" description="Helical" evidence="19">
    <location>
        <begin position="232"/>
        <end position="251"/>
    </location>
</feature>
<dbReference type="PANTHER" id="PTHR11878:SF65">
    <property type="entry name" value="NA_CA-EXCHANGE PROTEIN, ISOFORM G"/>
    <property type="match status" value="1"/>
</dbReference>
<sequence>MWDVDAIAAAAAGLSAPERVELLRHVLARYGGSAPGSPSVDASANGYVVYASDVNTQECTSWLLAPGTNLSNTGFLGFAYFIGLIYLFLGLAIISDIFMAAIERITSIEVTRRYVDGSGQRVTCVAKLINPTIANLTLMALGSSAPEILLAIIGGIATLDEAPDELGPSTIVGSAAFNLLVISAICISALPDGEQKRIADLHVFLVTAFFSIVAYLWLFFALQVTSPDVVELWEAVFTLVLFVLLLVSAYLTDVRGRCCRPPSAHKVSAEVVASTSHANTPSADHGSRRPSTTQELMRGLQRARELDGTGQMPLEQGLGDNTRAFPSTPFAPVRTGYARGLTGQRRLQEHQPRPTSGDTDSLGRGRRQSVPSLPSVDSVRQLVGCRSHAHGQTDGSAAPPQPPQRHQQQALVGGSGIDALSTVCFALPRYTVAAAWGEAVVVLSVSPPCAQRVIVAWRAQQHAEGEAEHADAAGAHAERAPPAGNVCKWNSGETIFEPGQATALVSVPFDPAAVPRAGHATLSVRVVSAEVAASVGAAPPGVVCVGFNRHATVTVVGADAPAQPARGALHFALGAIACEESCGTVTLIVAREGGVDGVIRAKYKTCDGTAKAGKDYVATSGVVSLAPGMDRAEIAITIVDDAVAEEDETFTCVLSAVEPAQLVEGGNTICTVKILDDDSWRERLRRSKAQLRSALATTFYTTDTWWDKFSDALRATGGTDDETGEELPPTMTDAVLHVQFALVPPDTWGGGWPAFFVSLVFIGIWTAVVGEVATLFGCVCGLGDAVTAISFVALGTSLPDTFASRLATLHDETADAAIGNITGSNSVNVFLGLGIPWLIGAIYHRVAPAGKGQFDVPAGSLAFSIVLFTVLAMVALVTLLLRRAFIGGELGGSRKWAMIHSAGFVALWLLYIVLASMNDRRPFASL</sequence>
<keyword evidence="12" id="KW-0915">Sodium</keyword>
<dbReference type="SMART" id="SM00237">
    <property type="entry name" value="Calx_beta"/>
    <property type="match status" value="1"/>
</dbReference>
<keyword evidence="10" id="KW-0112">Calmodulin-binding</keyword>
<proteinExistence type="inferred from homology"/>
<dbReference type="InterPro" id="IPR003644">
    <property type="entry name" value="Calx_beta"/>
</dbReference>
<dbReference type="InterPro" id="IPR038081">
    <property type="entry name" value="CalX-like_sf"/>
</dbReference>
<evidence type="ECO:0000256" key="17">
    <source>
        <dbReference type="ARBA" id="ARBA00033667"/>
    </source>
</evidence>
<reference evidence="21" key="1">
    <citation type="submission" date="2021-05" db="EMBL/GenBank/DDBJ databases">
        <title>The genome of the haptophyte Pavlova lutheri (Diacronema luteri, Pavlovales) - a model for lipid biosynthesis in eukaryotic algae.</title>
        <authorList>
            <person name="Hulatt C.J."/>
            <person name="Posewitz M.C."/>
        </authorList>
    </citation>
    <scope>NUCLEOTIDE SEQUENCE</scope>
    <source>
        <strain evidence="21">NIVA-4/92</strain>
    </source>
</reference>
<dbReference type="GO" id="GO:0098703">
    <property type="term" value="P:calcium ion import across plasma membrane"/>
    <property type="evidence" value="ECO:0007669"/>
    <property type="project" value="TreeGrafter"/>
</dbReference>
<evidence type="ECO:0000256" key="1">
    <source>
        <dbReference type="ARBA" id="ARBA00004651"/>
    </source>
</evidence>
<evidence type="ECO:0000256" key="18">
    <source>
        <dbReference type="SAM" id="MobiDB-lite"/>
    </source>
</evidence>
<dbReference type="Gene3D" id="1.20.1420.30">
    <property type="entry name" value="NCX, central ion-binding region"/>
    <property type="match status" value="2"/>
</dbReference>
<feature type="transmembrane region" description="Helical" evidence="19">
    <location>
        <begin position="750"/>
        <end position="768"/>
    </location>
</feature>
<evidence type="ECO:0000256" key="9">
    <source>
        <dbReference type="ARBA" id="ARBA00022837"/>
    </source>
</evidence>
<evidence type="ECO:0000256" key="2">
    <source>
        <dbReference type="ARBA" id="ARBA00007489"/>
    </source>
</evidence>
<evidence type="ECO:0000256" key="19">
    <source>
        <dbReference type="SAM" id="Phobius"/>
    </source>
</evidence>
<evidence type="ECO:0000313" key="21">
    <source>
        <dbReference type="EMBL" id="KAG8459828.1"/>
    </source>
</evidence>
<evidence type="ECO:0000256" key="16">
    <source>
        <dbReference type="ARBA" id="ARBA00023201"/>
    </source>
</evidence>
<evidence type="ECO:0000256" key="15">
    <source>
        <dbReference type="ARBA" id="ARBA00023180"/>
    </source>
</evidence>
<evidence type="ECO:0000256" key="14">
    <source>
        <dbReference type="ARBA" id="ARBA00023136"/>
    </source>
</evidence>
<evidence type="ECO:0000259" key="20">
    <source>
        <dbReference type="SMART" id="SM00237"/>
    </source>
</evidence>
<evidence type="ECO:0000256" key="12">
    <source>
        <dbReference type="ARBA" id="ARBA00023053"/>
    </source>
</evidence>
<keyword evidence="16" id="KW-0739">Sodium transport</keyword>
<dbReference type="InterPro" id="IPR004836">
    <property type="entry name" value="Na_Ca_Ex"/>
</dbReference>
<protein>
    <recommendedName>
        <fullName evidence="20">Calx-beta domain-containing protein</fullName>
    </recommendedName>
</protein>
<evidence type="ECO:0000256" key="10">
    <source>
        <dbReference type="ARBA" id="ARBA00022860"/>
    </source>
</evidence>
<dbReference type="GO" id="GO:0007154">
    <property type="term" value="P:cell communication"/>
    <property type="evidence" value="ECO:0007669"/>
    <property type="project" value="InterPro"/>
</dbReference>
<comment type="catalytic activity">
    <reaction evidence="17">
        <text>Ca(2+)(in) + 3 Na(+)(out) = Ca(2+)(out) + 3 Na(+)(in)</text>
        <dbReference type="Rhea" id="RHEA:69955"/>
        <dbReference type="ChEBI" id="CHEBI:29101"/>
        <dbReference type="ChEBI" id="CHEBI:29108"/>
    </reaction>
</comment>
<feature type="transmembrane region" description="Helical" evidence="19">
    <location>
        <begin position="136"/>
        <end position="159"/>
    </location>
</feature>
<feature type="transmembrane region" description="Helical" evidence="19">
    <location>
        <begin position="202"/>
        <end position="220"/>
    </location>
</feature>
<feature type="transmembrane region" description="Helical" evidence="19">
    <location>
        <begin position="78"/>
        <end position="102"/>
    </location>
</feature>
<comment type="caution">
    <text evidence="21">The sequence shown here is derived from an EMBL/GenBank/DDBJ whole genome shotgun (WGS) entry which is preliminary data.</text>
</comment>
<evidence type="ECO:0000256" key="4">
    <source>
        <dbReference type="ARBA" id="ARBA00022475"/>
    </source>
</evidence>
<dbReference type="OMA" id="PYHTAEG"/>
<keyword evidence="13" id="KW-0406">Ion transport</keyword>
<evidence type="ECO:0000313" key="22">
    <source>
        <dbReference type="Proteomes" id="UP000751190"/>
    </source>
</evidence>
<keyword evidence="6" id="KW-0479">Metal-binding</keyword>